<evidence type="ECO:0000256" key="5">
    <source>
        <dbReference type="ARBA" id="ARBA00022833"/>
    </source>
</evidence>
<dbReference type="InParanoid" id="A0A6P6DXW4"/>
<reference evidence="10" key="1">
    <citation type="submission" date="2025-08" db="UniProtKB">
        <authorList>
            <consortium name="RefSeq"/>
        </authorList>
    </citation>
    <scope>IDENTIFICATION</scope>
</reference>
<evidence type="ECO:0000259" key="8">
    <source>
        <dbReference type="PROSITE" id="PS50157"/>
    </source>
</evidence>
<feature type="domain" description="C2H2-type" evidence="8">
    <location>
        <begin position="211"/>
        <end position="240"/>
    </location>
</feature>
<keyword evidence="9" id="KW-1185">Reference proteome</keyword>
<dbReference type="SMART" id="SM00355">
    <property type="entry name" value="ZnF_C2H2"/>
    <property type="match status" value="2"/>
</dbReference>
<dbReference type="OrthoDB" id="6077919at2759"/>
<dbReference type="PANTHER" id="PTHR23235">
    <property type="entry name" value="KRUEPPEL-LIKE TRANSCRIPTION FACTOR"/>
    <property type="match status" value="1"/>
</dbReference>
<keyword evidence="5" id="KW-0862">Zinc</keyword>
<dbReference type="GeneID" id="101579761"/>
<evidence type="ECO:0000256" key="2">
    <source>
        <dbReference type="ARBA" id="ARBA00022723"/>
    </source>
</evidence>
<gene>
    <name evidence="10" type="primary">LOC101579761</name>
</gene>
<keyword evidence="4 7" id="KW-0863">Zinc-finger</keyword>
<dbReference type="InterPro" id="IPR036236">
    <property type="entry name" value="Znf_C2H2_sf"/>
</dbReference>
<dbReference type="Pfam" id="PF00096">
    <property type="entry name" value="zf-C2H2"/>
    <property type="match status" value="2"/>
</dbReference>
<dbReference type="PROSITE" id="PS00028">
    <property type="entry name" value="ZINC_FINGER_C2H2_1"/>
    <property type="match status" value="2"/>
</dbReference>
<evidence type="ECO:0000256" key="1">
    <source>
        <dbReference type="ARBA" id="ARBA00004123"/>
    </source>
</evidence>
<comment type="subcellular location">
    <subcellularLocation>
        <location evidence="1">Nucleus</location>
    </subcellularLocation>
</comment>
<dbReference type="GO" id="GO:0000978">
    <property type="term" value="F:RNA polymerase II cis-regulatory region sequence-specific DNA binding"/>
    <property type="evidence" value="ECO:0007669"/>
    <property type="project" value="TreeGrafter"/>
</dbReference>
<dbReference type="FunFam" id="3.30.160.60:FF:000007">
    <property type="entry name" value="Basic krueppel-like factor 3"/>
    <property type="match status" value="1"/>
</dbReference>
<feature type="non-terminal residue" evidence="10">
    <location>
        <position position="284"/>
    </location>
</feature>
<dbReference type="PROSITE" id="PS50157">
    <property type="entry name" value="ZINC_FINGER_C2H2_2"/>
    <property type="match status" value="2"/>
</dbReference>
<accession>A0A6P6DXW4</accession>
<dbReference type="AlphaFoldDB" id="A0A6P6DXW4"/>
<dbReference type="GO" id="GO:0000981">
    <property type="term" value="F:DNA-binding transcription factor activity, RNA polymerase II-specific"/>
    <property type="evidence" value="ECO:0007669"/>
    <property type="project" value="TreeGrafter"/>
</dbReference>
<name>A0A6P6DXW4_OCTDE</name>
<dbReference type="FunCoup" id="A0A6P6DXW4">
    <property type="interactions" value="5"/>
</dbReference>
<sequence length="284" mass="32155">MLRTVLVSPETPRQDAGEVRAYFNVSQNDHVLNYCPMMYYQKEPPSQPEMIDSTPQMVPLQPGIQGRDLSFSENLRMPPSGLRPSSVGISMVTLTSTPTVPYYGPPTLPCRTSLQSTMFWGPTMPSTEVQAVLPSAAQMLQLGNPCNILIPPAGSQSLQTLESQGSLVNNPSGFHTDLFLPEQPTAAPQRVENFGAWGGSPRRQLSVLRPYRCPYKDCGKAYMKRSHLVSHQRKHTGEKPYKCTWEDCTWCFFHSDELQRHMRMHTKHRPHRCDQCGRQFMRSD</sequence>
<evidence type="ECO:0000256" key="3">
    <source>
        <dbReference type="ARBA" id="ARBA00022737"/>
    </source>
</evidence>
<evidence type="ECO:0000256" key="4">
    <source>
        <dbReference type="ARBA" id="ARBA00022771"/>
    </source>
</evidence>
<keyword evidence="3" id="KW-0677">Repeat</keyword>
<dbReference type="SUPFAM" id="SSF57667">
    <property type="entry name" value="beta-beta-alpha zinc fingers"/>
    <property type="match status" value="1"/>
</dbReference>
<feature type="domain" description="C2H2-type" evidence="8">
    <location>
        <begin position="241"/>
        <end position="270"/>
    </location>
</feature>
<organism evidence="9 10">
    <name type="scientific">Octodon degus</name>
    <name type="common">Degu</name>
    <name type="synonym">Sciurus degus</name>
    <dbReference type="NCBI Taxonomy" id="10160"/>
    <lineage>
        <taxon>Eukaryota</taxon>
        <taxon>Metazoa</taxon>
        <taxon>Chordata</taxon>
        <taxon>Craniata</taxon>
        <taxon>Vertebrata</taxon>
        <taxon>Euteleostomi</taxon>
        <taxon>Mammalia</taxon>
        <taxon>Eutheria</taxon>
        <taxon>Euarchontoglires</taxon>
        <taxon>Glires</taxon>
        <taxon>Rodentia</taxon>
        <taxon>Hystricomorpha</taxon>
        <taxon>Octodontidae</taxon>
        <taxon>Octodon</taxon>
    </lineage>
</organism>
<proteinExistence type="predicted"/>
<keyword evidence="6" id="KW-0539">Nucleus</keyword>
<dbReference type="GO" id="GO:0005634">
    <property type="term" value="C:nucleus"/>
    <property type="evidence" value="ECO:0007669"/>
    <property type="project" value="UniProtKB-SubCell"/>
</dbReference>
<evidence type="ECO:0000313" key="9">
    <source>
        <dbReference type="Proteomes" id="UP000515203"/>
    </source>
</evidence>
<dbReference type="GO" id="GO:0008270">
    <property type="term" value="F:zinc ion binding"/>
    <property type="evidence" value="ECO:0007669"/>
    <property type="project" value="UniProtKB-KW"/>
</dbReference>
<dbReference type="RefSeq" id="XP_023564831.1">
    <property type="nucleotide sequence ID" value="XM_023709063.1"/>
</dbReference>
<dbReference type="PANTHER" id="PTHR23235:SF159">
    <property type="entry name" value="KRUEPPEL-LIKE FACTOR 17"/>
    <property type="match status" value="1"/>
</dbReference>
<dbReference type="Gene3D" id="3.30.160.60">
    <property type="entry name" value="Classic Zinc Finger"/>
    <property type="match status" value="2"/>
</dbReference>
<evidence type="ECO:0000256" key="6">
    <source>
        <dbReference type="ARBA" id="ARBA00023242"/>
    </source>
</evidence>
<protein>
    <submittedName>
        <fullName evidence="10">Krueppel-like factor 17</fullName>
    </submittedName>
</protein>
<evidence type="ECO:0000256" key="7">
    <source>
        <dbReference type="PROSITE-ProRule" id="PRU00042"/>
    </source>
</evidence>
<keyword evidence="2" id="KW-0479">Metal-binding</keyword>
<dbReference type="InterPro" id="IPR013087">
    <property type="entry name" value="Znf_C2H2_type"/>
</dbReference>
<dbReference type="Proteomes" id="UP000515203">
    <property type="component" value="Unplaced"/>
</dbReference>
<evidence type="ECO:0000313" key="10">
    <source>
        <dbReference type="RefSeq" id="XP_023564831.1"/>
    </source>
</evidence>